<keyword evidence="2" id="KW-1185">Reference proteome</keyword>
<proteinExistence type="predicted"/>
<dbReference type="GO" id="GO:0046982">
    <property type="term" value="F:protein heterodimerization activity"/>
    <property type="evidence" value="ECO:0007669"/>
    <property type="project" value="InterPro"/>
</dbReference>
<dbReference type="CDD" id="cd00076">
    <property type="entry name" value="HFD_SF"/>
    <property type="match status" value="1"/>
</dbReference>
<sequence length="216" mass="22832">MQILKAAGFNLARPSVVDTVADLAARYLLVLASEAVQSAKYTHGDNELTIQDIRMALQKVGALRPQLSATEEATRGTEFVNGVLVPFEDLRGVDNFIELAHGPVCKEIRRVAGLDGGEFDNVADLAAGMDENEDYVTAIKKKHSKTAEESRFEGTMLGRDADLQPVSIAGGPIGSLSQWNAARMQAAASAHGAQSVSSAVSSALSTPIDSATPEHV</sequence>
<dbReference type="Gene3D" id="1.10.20.10">
    <property type="entry name" value="Histone, subunit A"/>
    <property type="match status" value="1"/>
</dbReference>
<evidence type="ECO:0000313" key="2">
    <source>
        <dbReference type="Proteomes" id="UP001309876"/>
    </source>
</evidence>
<protein>
    <recommendedName>
        <fullName evidence="3">Bromodomain associated domain-containing protein</fullName>
    </recommendedName>
</protein>
<accession>A0AAN7T3F2</accession>
<comment type="caution">
    <text evidence="1">The sequence shown here is derived from an EMBL/GenBank/DDBJ whole genome shotgun (WGS) entry which is preliminary data.</text>
</comment>
<organism evidence="1 2">
    <name type="scientific">Lithohypha guttulata</name>
    <dbReference type="NCBI Taxonomy" id="1690604"/>
    <lineage>
        <taxon>Eukaryota</taxon>
        <taxon>Fungi</taxon>
        <taxon>Dikarya</taxon>
        <taxon>Ascomycota</taxon>
        <taxon>Pezizomycotina</taxon>
        <taxon>Eurotiomycetes</taxon>
        <taxon>Chaetothyriomycetidae</taxon>
        <taxon>Chaetothyriales</taxon>
        <taxon>Trichomeriaceae</taxon>
        <taxon>Lithohypha</taxon>
    </lineage>
</organism>
<dbReference type="Proteomes" id="UP001309876">
    <property type="component" value="Unassembled WGS sequence"/>
</dbReference>
<gene>
    <name evidence="1" type="ORF">LTR05_002238</name>
</gene>
<evidence type="ECO:0000313" key="1">
    <source>
        <dbReference type="EMBL" id="KAK5088022.1"/>
    </source>
</evidence>
<dbReference type="AlphaFoldDB" id="A0AAN7T3F2"/>
<evidence type="ECO:0008006" key="3">
    <source>
        <dbReference type="Google" id="ProtNLM"/>
    </source>
</evidence>
<reference evidence="1 2" key="1">
    <citation type="submission" date="2023-08" db="EMBL/GenBank/DDBJ databases">
        <title>Black Yeasts Isolated from many extreme environments.</title>
        <authorList>
            <person name="Coleine C."/>
            <person name="Stajich J.E."/>
            <person name="Selbmann L."/>
        </authorList>
    </citation>
    <scope>NUCLEOTIDE SEQUENCE [LARGE SCALE GENOMIC DNA]</scope>
    <source>
        <strain evidence="1 2">CCFEE 5910</strain>
    </source>
</reference>
<name>A0AAN7T3F2_9EURO</name>
<dbReference type="InterPro" id="IPR009072">
    <property type="entry name" value="Histone-fold"/>
</dbReference>
<dbReference type="EMBL" id="JAVRRJ010000002">
    <property type="protein sequence ID" value="KAK5088022.1"/>
    <property type="molecule type" value="Genomic_DNA"/>
</dbReference>